<sequence length="631" mass="68069">MGRSAPPVVGAGDAGEAAVRESPALAAVRRTSSAGLLAVRAAPRPLVLYVILTLGVGVLPVVSAWLTRLLIDGLVTREALNVLLTLAAGLAAAGLVTAVTPQISQYLRAELDRRVGLLAADRLFSAVCGLIGLRRFEDPHFLDRLRLAQQSGETAPSQTVDGVLGVARASVTISGFMGSMFLLNPAMTILVLVSGLPTLIAQIALSRRRARMLWDIGPAQRREFFYSHLLSTVEAAKEVRLFSLGGFLRARMLTERRTANAATRATDRRQMAVQAGLGLLAALMSGAGLIWAVDSARQGQLSIGDVTIFVSAVAGTQAGLSTIAIEFARAHQALLMFDHYLAVTTVGQDLPVAARPHRAPPLRHGIELRDVWFRYSDEHPWVLRGVNLHIPHGTTLAVVGLNGAGKSTLVKLLCRFYDPTRGAILWDGTDIRDVNAADLRRRIGAVFQDYMHYEMTAAENIALGDLDAWDDRGRIRAAATRAGIDAKLAALPGGYDTLLSRMFFMESDKEDPATGVSLSGGQWQRLALARAFIRDDCDLMILDEPSAGLDAESEHDIHVSLREHRRERTSVLISHRLSSVRDADRIVVLGDGVIVEQGDHDTLTTAGGEYSRLFALQASGYQDSVVDRPAS</sequence>
<keyword evidence="4" id="KW-0997">Cell inner membrane</keyword>
<evidence type="ECO:0000256" key="6">
    <source>
        <dbReference type="ARBA" id="ARBA00022741"/>
    </source>
</evidence>
<evidence type="ECO:0000259" key="13">
    <source>
        <dbReference type="PROSITE" id="PS50929"/>
    </source>
</evidence>
<comment type="caution">
    <text evidence="14">The sequence shown here is derived from an EMBL/GenBank/DDBJ whole genome shotgun (WGS) entry which is preliminary data.</text>
</comment>
<dbReference type="GO" id="GO:0005524">
    <property type="term" value="F:ATP binding"/>
    <property type="evidence" value="ECO:0007669"/>
    <property type="project" value="UniProtKB-KW"/>
</dbReference>
<comment type="similarity">
    <text evidence="10">Belongs to the ABC transporter superfamily. Siderophore-Fe(3+) uptake transporter (SIUT) (TC 3.A.1.21) family.</text>
</comment>
<dbReference type="PROSITE" id="PS50929">
    <property type="entry name" value="ABC_TM1F"/>
    <property type="match status" value="1"/>
</dbReference>
<evidence type="ECO:0000256" key="4">
    <source>
        <dbReference type="ARBA" id="ARBA00022519"/>
    </source>
</evidence>
<comment type="subcellular location">
    <subcellularLocation>
        <location evidence="1">Cell inner membrane</location>
        <topology evidence="1">Multi-pass membrane protein</topology>
    </subcellularLocation>
</comment>
<feature type="domain" description="ABC transmembrane type-1" evidence="13">
    <location>
        <begin position="47"/>
        <end position="332"/>
    </location>
</feature>
<evidence type="ECO:0000313" key="15">
    <source>
        <dbReference type="Proteomes" id="UP000642748"/>
    </source>
</evidence>
<dbReference type="GO" id="GO:0015421">
    <property type="term" value="F:ABC-type oligopeptide transporter activity"/>
    <property type="evidence" value="ECO:0007669"/>
    <property type="project" value="TreeGrafter"/>
</dbReference>
<evidence type="ECO:0000256" key="7">
    <source>
        <dbReference type="ARBA" id="ARBA00022840"/>
    </source>
</evidence>
<dbReference type="PANTHER" id="PTHR43394:SF1">
    <property type="entry name" value="ATP-BINDING CASSETTE SUB-FAMILY B MEMBER 10, MITOCHONDRIAL"/>
    <property type="match status" value="1"/>
</dbReference>
<dbReference type="SUPFAM" id="SSF90123">
    <property type="entry name" value="ABC transporter transmembrane region"/>
    <property type="match status" value="1"/>
</dbReference>
<feature type="transmembrane region" description="Helical" evidence="11">
    <location>
        <begin position="79"/>
        <end position="103"/>
    </location>
</feature>
<protein>
    <submittedName>
        <fullName evidence="14">Multidrug ABC transporter permease</fullName>
    </submittedName>
</protein>
<evidence type="ECO:0000256" key="1">
    <source>
        <dbReference type="ARBA" id="ARBA00004429"/>
    </source>
</evidence>
<evidence type="ECO:0000256" key="9">
    <source>
        <dbReference type="ARBA" id="ARBA00023136"/>
    </source>
</evidence>
<evidence type="ECO:0000256" key="2">
    <source>
        <dbReference type="ARBA" id="ARBA00022448"/>
    </source>
</evidence>
<feature type="transmembrane region" description="Helical" evidence="11">
    <location>
        <begin position="46"/>
        <end position="67"/>
    </location>
</feature>
<keyword evidence="6" id="KW-0547">Nucleotide-binding</keyword>
<keyword evidence="15" id="KW-1185">Reference proteome</keyword>
<dbReference type="InterPro" id="IPR003593">
    <property type="entry name" value="AAA+_ATPase"/>
</dbReference>
<feature type="transmembrane region" description="Helical" evidence="11">
    <location>
        <begin position="186"/>
        <end position="205"/>
    </location>
</feature>
<keyword evidence="2" id="KW-0813">Transport</keyword>
<dbReference type="SUPFAM" id="SSF52540">
    <property type="entry name" value="P-loop containing nucleoside triphosphate hydrolases"/>
    <property type="match status" value="1"/>
</dbReference>
<dbReference type="SMART" id="SM00382">
    <property type="entry name" value="AAA"/>
    <property type="match status" value="1"/>
</dbReference>
<dbReference type="FunFam" id="3.40.50.300:FF:000221">
    <property type="entry name" value="Multidrug ABC transporter ATP-binding protein"/>
    <property type="match status" value="1"/>
</dbReference>
<keyword evidence="5 11" id="KW-0812">Transmembrane</keyword>
<dbReference type="GO" id="GO:0016887">
    <property type="term" value="F:ATP hydrolysis activity"/>
    <property type="evidence" value="ECO:0007669"/>
    <property type="project" value="InterPro"/>
</dbReference>
<dbReference type="PANTHER" id="PTHR43394">
    <property type="entry name" value="ATP-DEPENDENT PERMEASE MDL1, MITOCHONDRIAL"/>
    <property type="match status" value="1"/>
</dbReference>
<keyword evidence="8 11" id="KW-1133">Transmembrane helix</keyword>
<dbReference type="Proteomes" id="UP000642748">
    <property type="component" value="Unassembled WGS sequence"/>
</dbReference>
<keyword evidence="3" id="KW-1003">Cell membrane</keyword>
<dbReference type="Gene3D" id="1.20.1560.10">
    <property type="entry name" value="ABC transporter type 1, transmembrane domain"/>
    <property type="match status" value="1"/>
</dbReference>
<dbReference type="GO" id="GO:0005886">
    <property type="term" value="C:plasma membrane"/>
    <property type="evidence" value="ECO:0007669"/>
    <property type="project" value="UniProtKB-SubCell"/>
</dbReference>
<dbReference type="InterPro" id="IPR039421">
    <property type="entry name" value="Type_1_exporter"/>
</dbReference>
<proteinExistence type="inferred from homology"/>
<keyword evidence="7" id="KW-0067">ATP-binding</keyword>
<evidence type="ECO:0000256" key="10">
    <source>
        <dbReference type="ARBA" id="ARBA00023455"/>
    </source>
</evidence>
<dbReference type="Gene3D" id="3.40.50.300">
    <property type="entry name" value="P-loop containing nucleotide triphosphate hydrolases"/>
    <property type="match status" value="1"/>
</dbReference>
<dbReference type="InterPro" id="IPR017871">
    <property type="entry name" value="ABC_transporter-like_CS"/>
</dbReference>
<dbReference type="AlphaFoldDB" id="A0A8J3QSD2"/>
<evidence type="ECO:0000256" key="3">
    <source>
        <dbReference type="ARBA" id="ARBA00022475"/>
    </source>
</evidence>
<dbReference type="PROSITE" id="PS00211">
    <property type="entry name" value="ABC_TRANSPORTER_1"/>
    <property type="match status" value="1"/>
</dbReference>
<evidence type="ECO:0000256" key="5">
    <source>
        <dbReference type="ARBA" id="ARBA00022692"/>
    </source>
</evidence>
<evidence type="ECO:0000259" key="12">
    <source>
        <dbReference type="PROSITE" id="PS50893"/>
    </source>
</evidence>
<feature type="transmembrane region" description="Helical" evidence="11">
    <location>
        <begin position="272"/>
        <end position="293"/>
    </location>
</feature>
<accession>A0A8J3QSD2</accession>
<keyword evidence="9 11" id="KW-0472">Membrane</keyword>
<dbReference type="PROSITE" id="PS50893">
    <property type="entry name" value="ABC_TRANSPORTER_2"/>
    <property type="match status" value="1"/>
</dbReference>
<feature type="domain" description="ABC transporter" evidence="12">
    <location>
        <begin position="366"/>
        <end position="616"/>
    </location>
</feature>
<organism evidence="14 15">
    <name type="scientific">Rugosimonospora africana</name>
    <dbReference type="NCBI Taxonomy" id="556532"/>
    <lineage>
        <taxon>Bacteria</taxon>
        <taxon>Bacillati</taxon>
        <taxon>Actinomycetota</taxon>
        <taxon>Actinomycetes</taxon>
        <taxon>Micromonosporales</taxon>
        <taxon>Micromonosporaceae</taxon>
        <taxon>Rugosimonospora</taxon>
    </lineage>
</organism>
<evidence type="ECO:0000256" key="8">
    <source>
        <dbReference type="ARBA" id="ARBA00022989"/>
    </source>
</evidence>
<dbReference type="InterPro" id="IPR011527">
    <property type="entry name" value="ABC1_TM_dom"/>
</dbReference>
<dbReference type="Pfam" id="PF00664">
    <property type="entry name" value="ABC_membrane"/>
    <property type="match status" value="1"/>
</dbReference>
<dbReference type="EMBL" id="BONZ01000045">
    <property type="protein sequence ID" value="GIH16605.1"/>
    <property type="molecule type" value="Genomic_DNA"/>
</dbReference>
<gene>
    <name evidence="14" type="ORF">Raf01_47770</name>
</gene>
<evidence type="ECO:0000313" key="14">
    <source>
        <dbReference type="EMBL" id="GIH16605.1"/>
    </source>
</evidence>
<dbReference type="InterPro" id="IPR036640">
    <property type="entry name" value="ABC1_TM_sf"/>
</dbReference>
<dbReference type="Pfam" id="PF00005">
    <property type="entry name" value="ABC_tran"/>
    <property type="match status" value="1"/>
</dbReference>
<evidence type="ECO:0000256" key="11">
    <source>
        <dbReference type="SAM" id="Phobius"/>
    </source>
</evidence>
<dbReference type="InterPro" id="IPR003439">
    <property type="entry name" value="ABC_transporter-like_ATP-bd"/>
</dbReference>
<reference evidence="14" key="1">
    <citation type="submission" date="2021-01" db="EMBL/GenBank/DDBJ databases">
        <title>Whole genome shotgun sequence of Rugosimonospora africana NBRC 104875.</title>
        <authorList>
            <person name="Komaki H."/>
            <person name="Tamura T."/>
        </authorList>
    </citation>
    <scope>NUCLEOTIDE SEQUENCE</scope>
    <source>
        <strain evidence="14">NBRC 104875</strain>
    </source>
</reference>
<name>A0A8J3QSD2_9ACTN</name>
<dbReference type="InterPro" id="IPR027417">
    <property type="entry name" value="P-loop_NTPase"/>
</dbReference>